<dbReference type="PROSITE" id="PS01124">
    <property type="entry name" value="HTH_ARAC_FAMILY_2"/>
    <property type="match status" value="1"/>
</dbReference>
<keyword evidence="1" id="KW-0805">Transcription regulation</keyword>
<feature type="domain" description="HTH araC/xylS-type" evidence="4">
    <location>
        <begin position="235"/>
        <end position="333"/>
    </location>
</feature>
<comment type="caution">
    <text evidence="5">The sequence shown here is derived from an EMBL/GenBank/DDBJ whole genome shotgun (WGS) entry which is preliminary data.</text>
</comment>
<name>A0ABS1FXI5_9FLAO</name>
<dbReference type="PANTHER" id="PTHR47894">
    <property type="entry name" value="HTH-TYPE TRANSCRIPTIONAL REGULATOR GADX"/>
    <property type="match status" value="1"/>
</dbReference>
<dbReference type="RefSeq" id="WP_200246971.1">
    <property type="nucleotide sequence ID" value="NZ_JAENHK010000010.1"/>
</dbReference>
<sequence length="342" mass="39263">MENPSKNFVLQLIGYAVQRDFSADELMSASNITIKELTNLKTSLSQQQIDDVWRNAVSITTDTMFGLHLGESLQLQALGVVGEMIKTSKTVGEALTNAASLTHMITTLFELSIFKDDDHFSIAFIPLNASWHKNIVDTQILDFLMVMVVHELNGMLFKKLYPRSVSFARPLEYPQEYERVLRCKPEDNAKINQISFDIAYWDERIITANHEHQKLLLNESGTWKSKETAGQLFKDRVYNYIRANSYLKMVTLEDLAGNFNISTRTLQRKLKNEEINFQQLADEARKNLALMYLRNNSFQITEISGMLGYNEVSAFIRAFKRWTGHSPATYQKKLNNPEIEAV</sequence>
<dbReference type="InterPro" id="IPR018060">
    <property type="entry name" value="HTH_AraC"/>
</dbReference>
<reference evidence="6" key="1">
    <citation type="submission" date="2021-01" db="EMBL/GenBank/DDBJ databases">
        <title>Genome public.</title>
        <authorList>
            <person name="Liu C."/>
            <person name="Sun Q."/>
        </authorList>
    </citation>
    <scope>NUCLEOTIDE SEQUENCE [LARGE SCALE GENOMIC DNA]</scope>
    <source>
        <strain evidence="6">YIM B02567</strain>
    </source>
</reference>
<evidence type="ECO:0000256" key="1">
    <source>
        <dbReference type="ARBA" id="ARBA00023015"/>
    </source>
</evidence>
<dbReference type="EMBL" id="JAENHK010000010">
    <property type="protein sequence ID" value="MBK1897043.1"/>
    <property type="molecule type" value="Genomic_DNA"/>
</dbReference>
<dbReference type="Gene3D" id="1.10.10.60">
    <property type="entry name" value="Homeodomain-like"/>
    <property type="match status" value="1"/>
</dbReference>
<dbReference type="InterPro" id="IPR032687">
    <property type="entry name" value="AraC-type_N"/>
</dbReference>
<organism evidence="5 6">
    <name type="scientific">Chryseobacterium paridis</name>
    <dbReference type="NCBI Taxonomy" id="2800328"/>
    <lineage>
        <taxon>Bacteria</taxon>
        <taxon>Pseudomonadati</taxon>
        <taxon>Bacteroidota</taxon>
        <taxon>Flavobacteriia</taxon>
        <taxon>Flavobacteriales</taxon>
        <taxon>Weeksellaceae</taxon>
        <taxon>Chryseobacterium group</taxon>
        <taxon>Chryseobacterium</taxon>
    </lineage>
</organism>
<keyword evidence="6" id="KW-1185">Reference proteome</keyword>
<dbReference type="PANTHER" id="PTHR47894:SF1">
    <property type="entry name" value="HTH-TYPE TRANSCRIPTIONAL REGULATOR VQSM"/>
    <property type="match status" value="1"/>
</dbReference>
<dbReference type="SUPFAM" id="SSF46689">
    <property type="entry name" value="Homeodomain-like"/>
    <property type="match status" value="1"/>
</dbReference>
<accession>A0ABS1FXI5</accession>
<protein>
    <submittedName>
        <fullName evidence="5">AraC family transcriptional regulator ligand-binding domain-containing protein</fullName>
    </submittedName>
</protein>
<evidence type="ECO:0000313" key="5">
    <source>
        <dbReference type="EMBL" id="MBK1897043.1"/>
    </source>
</evidence>
<dbReference type="Pfam" id="PF12625">
    <property type="entry name" value="Arabinose_bd"/>
    <property type="match status" value="1"/>
</dbReference>
<keyword evidence="3" id="KW-0804">Transcription</keyword>
<evidence type="ECO:0000256" key="2">
    <source>
        <dbReference type="ARBA" id="ARBA00023125"/>
    </source>
</evidence>
<dbReference type="SMART" id="SM00342">
    <property type="entry name" value="HTH_ARAC"/>
    <property type="match status" value="1"/>
</dbReference>
<dbReference type="Pfam" id="PF12833">
    <property type="entry name" value="HTH_18"/>
    <property type="match status" value="1"/>
</dbReference>
<dbReference type="InterPro" id="IPR009057">
    <property type="entry name" value="Homeodomain-like_sf"/>
</dbReference>
<dbReference type="Proteomes" id="UP000628669">
    <property type="component" value="Unassembled WGS sequence"/>
</dbReference>
<evidence type="ECO:0000313" key="6">
    <source>
        <dbReference type="Proteomes" id="UP000628669"/>
    </source>
</evidence>
<proteinExistence type="predicted"/>
<evidence type="ECO:0000256" key="3">
    <source>
        <dbReference type="ARBA" id="ARBA00023163"/>
    </source>
</evidence>
<gene>
    <name evidence="5" type="ORF">JHL15_14855</name>
</gene>
<keyword evidence="2" id="KW-0238">DNA-binding</keyword>
<evidence type="ECO:0000259" key="4">
    <source>
        <dbReference type="PROSITE" id="PS01124"/>
    </source>
</evidence>